<name>A0A1A9Z119_GLOPL</name>
<dbReference type="EnsemblMetazoa" id="GPAI000659-RA">
    <property type="protein sequence ID" value="GPAI000659-PA"/>
    <property type="gene ID" value="GPAI000659"/>
</dbReference>
<proteinExistence type="inferred from homology"/>
<reference evidence="7" key="1">
    <citation type="submission" date="2014-03" db="EMBL/GenBank/DDBJ databases">
        <authorList>
            <person name="Aksoy S."/>
            <person name="Warren W."/>
            <person name="Wilson R.K."/>
        </authorList>
    </citation>
    <scope>NUCLEOTIDE SEQUENCE [LARGE SCALE GENOMIC DNA]</scope>
    <source>
        <strain evidence="7">IAEA</strain>
    </source>
</reference>
<dbReference type="InterPro" id="IPR036068">
    <property type="entry name" value="Nicotinate_pribotase-like_C"/>
</dbReference>
<evidence type="ECO:0000313" key="6">
    <source>
        <dbReference type="EnsemblMetazoa" id="GPAI000659-PA"/>
    </source>
</evidence>
<dbReference type="Gene3D" id="3.20.20.70">
    <property type="entry name" value="Aldolase class I"/>
    <property type="match status" value="1"/>
</dbReference>
<keyword evidence="7" id="KW-1185">Reference proteome</keyword>
<dbReference type="GO" id="GO:0034213">
    <property type="term" value="P:quinolinate catabolic process"/>
    <property type="evidence" value="ECO:0007669"/>
    <property type="project" value="TreeGrafter"/>
</dbReference>
<dbReference type="PANTHER" id="PTHR32179:SF3">
    <property type="entry name" value="NICOTINATE-NUCLEOTIDE PYROPHOSPHORYLASE [CARBOXYLATING]"/>
    <property type="match status" value="1"/>
</dbReference>
<dbReference type="InterPro" id="IPR027277">
    <property type="entry name" value="NadC/ModD"/>
</dbReference>
<feature type="domain" description="Quinolinate phosphoribosyl transferase C-terminal" evidence="5">
    <location>
        <begin position="1"/>
        <end position="118"/>
    </location>
</feature>
<comment type="similarity">
    <text evidence="2">Belongs to the NadC/ModD family.</text>
</comment>
<keyword evidence="4" id="KW-0808">Transferase</keyword>
<dbReference type="InterPro" id="IPR002638">
    <property type="entry name" value="Quinolinate_PRibosylTrfase_C"/>
</dbReference>
<dbReference type="SUPFAM" id="SSF51690">
    <property type="entry name" value="Nicotinate/Quinolinate PRTase C-terminal domain-like"/>
    <property type="match status" value="1"/>
</dbReference>
<dbReference type="PANTHER" id="PTHR32179">
    <property type="entry name" value="NICOTINATE-NUCLEOTIDE PYROPHOSPHORYLASE [CARBOXYLATING]"/>
    <property type="match status" value="1"/>
</dbReference>
<dbReference type="UniPathway" id="UPA00253"/>
<keyword evidence="3" id="KW-0328">Glycosyltransferase</keyword>
<comment type="pathway">
    <text evidence="1">Cofactor biosynthesis; NAD(+) biosynthesis.</text>
</comment>
<evidence type="ECO:0000313" key="7">
    <source>
        <dbReference type="Proteomes" id="UP000092445"/>
    </source>
</evidence>
<dbReference type="VEuPathDB" id="VectorBase:GPAI000659"/>
<dbReference type="GO" id="GO:0005737">
    <property type="term" value="C:cytoplasm"/>
    <property type="evidence" value="ECO:0007669"/>
    <property type="project" value="TreeGrafter"/>
</dbReference>
<organism evidence="6 7">
    <name type="scientific">Glossina pallidipes</name>
    <name type="common">Tsetse fly</name>
    <dbReference type="NCBI Taxonomy" id="7398"/>
    <lineage>
        <taxon>Eukaryota</taxon>
        <taxon>Metazoa</taxon>
        <taxon>Ecdysozoa</taxon>
        <taxon>Arthropoda</taxon>
        <taxon>Hexapoda</taxon>
        <taxon>Insecta</taxon>
        <taxon>Pterygota</taxon>
        <taxon>Neoptera</taxon>
        <taxon>Endopterygota</taxon>
        <taxon>Diptera</taxon>
        <taxon>Brachycera</taxon>
        <taxon>Muscomorpha</taxon>
        <taxon>Hippoboscoidea</taxon>
        <taxon>Glossinidae</taxon>
        <taxon>Glossina</taxon>
    </lineage>
</organism>
<dbReference type="FunFam" id="3.20.20.70:FF:000030">
    <property type="entry name" value="Nicotinate-nucleotide pyrophosphorylase, carboxylating"/>
    <property type="match status" value="1"/>
</dbReference>
<dbReference type="AlphaFoldDB" id="A0A1A9Z119"/>
<reference evidence="6" key="2">
    <citation type="submission" date="2020-05" db="UniProtKB">
        <authorList>
            <consortium name="EnsemblMetazoa"/>
        </authorList>
    </citation>
    <scope>IDENTIFICATION</scope>
    <source>
        <strain evidence="6">IAEA</strain>
    </source>
</reference>
<evidence type="ECO:0000256" key="3">
    <source>
        <dbReference type="ARBA" id="ARBA00022676"/>
    </source>
</evidence>
<accession>A0A1A9Z119</accession>
<evidence type="ECO:0000256" key="4">
    <source>
        <dbReference type="ARBA" id="ARBA00022679"/>
    </source>
</evidence>
<dbReference type="GO" id="GO:0004514">
    <property type="term" value="F:nicotinate-nucleotide diphosphorylase (carboxylating) activity"/>
    <property type="evidence" value="ECO:0007669"/>
    <property type="project" value="InterPro"/>
</dbReference>
<dbReference type="STRING" id="7398.A0A1A9Z119"/>
<evidence type="ECO:0000259" key="5">
    <source>
        <dbReference type="Pfam" id="PF01729"/>
    </source>
</evidence>
<protein>
    <recommendedName>
        <fullName evidence="5">Quinolinate phosphoribosyl transferase C-terminal domain-containing protein</fullName>
    </recommendedName>
</protein>
<sequence>MGLFDSILIKDNHIKHSQSIKYLVSMAKLNFPHLPIEIEVENLEEFQEALDAKTDIIMLDNFSYQNVKRAVEMNKNKAILEASGNLTIKNLVQFASTGVDYLAIGKFTKDITSLDFTMHVN</sequence>
<evidence type="ECO:0000256" key="2">
    <source>
        <dbReference type="ARBA" id="ARBA00009400"/>
    </source>
</evidence>
<dbReference type="GO" id="GO:0009435">
    <property type="term" value="P:NAD+ biosynthetic process"/>
    <property type="evidence" value="ECO:0007669"/>
    <property type="project" value="UniProtKB-UniPathway"/>
</dbReference>
<dbReference type="Pfam" id="PF01729">
    <property type="entry name" value="QRPTase_C"/>
    <property type="match status" value="1"/>
</dbReference>
<dbReference type="InterPro" id="IPR013785">
    <property type="entry name" value="Aldolase_TIM"/>
</dbReference>
<evidence type="ECO:0000256" key="1">
    <source>
        <dbReference type="ARBA" id="ARBA00004790"/>
    </source>
</evidence>
<dbReference type="Proteomes" id="UP000092445">
    <property type="component" value="Unassembled WGS sequence"/>
</dbReference>